<evidence type="ECO:0000313" key="1">
    <source>
        <dbReference type="EMBL" id="SFH01649.1"/>
    </source>
</evidence>
<evidence type="ECO:0000313" key="2">
    <source>
        <dbReference type="Proteomes" id="UP000199642"/>
    </source>
</evidence>
<organism evidence="1 2">
    <name type="scientific">Algoriphagus hitonicola</name>
    <dbReference type="NCBI Taxonomy" id="435880"/>
    <lineage>
        <taxon>Bacteria</taxon>
        <taxon>Pseudomonadati</taxon>
        <taxon>Bacteroidota</taxon>
        <taxon>Cytophagia</taxon>
        <taxon>Cytophagales</taxon>
        <taxon>Cyclobacteriaceae</taxon>
        <taxon>Algoriphagus</taxon>
    </lineage>
</organism>
<dbReference type="AlphaFoldDB" id="A0A1I2WLM9"/>
<keyword evidence="2" id="KW-1185">Reference proteome</keyword>
<reference evidence="2" key="1">
    <citation type="submission" date="2016-10" db="EMBL/GenBank/DDBJ databases">
        <authorList>
            <person name="Varghese N."/>
            <person name="Submissions S."/>
        </authorList>
    </citation>
    <scope>NUCLEOTIDE SEQUENCE [LARGE SCALE GENOMIC DNA]</scope>
    <source>
        <strain evidence="2">DSM 19315</strain>
    </source>
</reference>
<gene>
    <name evidence="1" type="ORF">SAMN04487988_11339</name>
</gene>
<dbReference type="RefSeq" id="WP_218144159.1">
    <property type="nucleotide sequence ID" value="NZ_FOPC01000013.1"/>
</dbReference>
<proteinExistence type="predicted"/>
<dbReference type="Proteomes" id="UP000199642">
    <property type="component" value="Unassembled WGS sequence"/>
</dbReference>
<dbReference type="STRING" id="435880.SAMN04487988_11339"/>
<protein>
    <submittedName>
        <fullName evidence="1">Uncharacterized protein</fullName>
    </submittedName>
</protein>
<name>A0A1I2WLM9_9BACT</name>
<accession>A0A1I2WLM9</accession>
<dbReference type="EMBL" id="FOPC01000013">
    <property type="protein sequence ID" value="SFH01649.1"/>
    <property type="molecule type" value="Genomic_DNA"/>
</dbReference>
<sequence>MMIIDRINYLNGRKTTTMIVIAIGLICTQSCKPEEKQNNQVSETKNEESIEIITEAMEFQMPDTITSGWNLWRYHNKSTQTHFILIDKYPEGITLDSVKQRVLPTFANGMTLINDGKAEEGFAEFGKMPQWFSEVIWPGGVGLISPGLTAETSLKLDPGYYLVECYVKMNNGMFHTNMGMIKELVVVDKKSNLKEPEADIAITISRESGIEVEPPLIAGLYTFSVNYLDQATYDHFLGHDINLVKIEENADEGILEAWLDWRDPKGLVEPAPKGFIFLGGVNDMPGGSTGYFTAKLEPGRYALISEVPKASEKGLYKTFLISE</sequence>